<dbReference type="PANTHER" id="PTHR17490:SF16">
    <property type="entry name" value="THREONYLCARBAMOYL-AMP SYNTHASE"/>
    <property type="match status" value="1"/>
</dbReference>
<dbReference type="EMBL" id="DROK01000281">
    <property type="protein sequence ID" value="HHI98094.1"/>
    <property type="molecule type" value="Genomic_DNA"/>
</dbReference>
<evidence type="ECO:0000256" key="4">
    <source>
        <dbReference type="ARBA" id="ARBA00022490"/>
    </source>
</evidence>
<name>A0A7V5P1D1_9BACT</name>
<evidence type="ECO:0000256" key="10">
    <source>
        <dbReference type="ARBA" id="ARBA00029774"/>
    </source>
</evidence>
<dbReference type="GO" id="GO:0008033">
    <property type="term" value="P:tRNA processing"/>
    <property type="evidence" value="ECO:0007669"/>
    <property type="project" value="UniProtKB-KW"/>
</dbReference>
<evidence type="ECO:0000256" key="3">
    <source>
        <dbReference type="ARBA" id="ARBA00012584"/>
    </source>
</evidence>
<evidence type="ECO:0000313" key="13">
    <source>
        <dbReference type="EMBL" id="HHI98094.1"/>
    </source>
</evidence>
<dbReference type="InterPro" id="IPR017945">
    <property type="entry name" value="DHBP_synth_RibB-like_a/b_dom"/>
</dbReference>
<dbReference type="InterPro" id="IPR050156">
    <property type="entry name" value="TC-AMP_synthase_SUA5"/>
</dbReference>
<gene>
    <name evidence="13" type="ORF">ENJ96_09640</name>
</gene>
<comment type="catalytic activity">
    <reaction evidence="11">
        <text>L-threonine + hydrogencarbonate + ATP = L-threonylcarbamoyladenylate + diphosphate + H2O</text>
        <dbReference type="Rhea" id="RHEA:36407"/>
        <dbReference type="ChEBI" id="CHEBI:15377"/>
        <dbReference type="ChEBI" id="CHEBI:17544"/>
        <dbReference type="ChEBI" id="CHEBI:30616"/>
        <dbReference type="ChEBI" id="CHEBI:33019"/>
        <dbReference type="ChEBI" id="CHEBI:57926"/>
        <dbReference type="ChEBI" id="CHEBI:73682"/>
        <dbReference type="EC" id="2.7.7.87"/>
    </reaction>
</comment>
<keyword evidence="7" id="KW-0548">Nucleotidyltransferase</keyword>
<dbReference type="NCBIfam" id="TIGR00057">
    <property type="entry name" value="L-threonylcarbamoyladenylate synthase"/>
    <property type="match status" value="1"/>
</dbReference>
<dbReference type="GO" id="GO:0005524">
    <property type="term" value="F:ATP binding"/>
    <property type="evidence" value="ECO:0007669"/>
    <property type="project" value="UniProtKB-KW"/>
</dbReference>
<dbReference type="Gene3D" id="3.90.870.10">
    <property type="entry name" value="DHBP synthase"/>
    <property type="match status" value="1"/>
</dbReference>
<protein>
    <recommendedName>
        <fullName evidence="10">L-threonylcarbamoyladenylate synthase</fullName>
        <ecNumber evidence="3">2.7.7.87</ecNumber>
    </recommendedName>
    <alternativeName>
        <fullName evidence="10">L-threonylcarbamoyladenylate synthase</fullName>
    </alternativeName>
</protein>
<dbReference type="SUPFAM" id="SSF55821">
    <property type="entry name" value="YrdC/RibB"/>
    <property type="match status" value="1"/>
</dbReference>
<dbReference type="PANTHER" id="PTHR17490">
    <property type="entry name" value="SUA5"/>
    <property type="match status" value="1"/>
</dbReference>
<organism evidence="13">
    <name type="scientific">Thermodesulfatator atlanticus</name>
    <dbReference type="NCBI Taxonomy" id="501497"/>
    <lineage>
        <taxon>Bacteria</taxon>
        <taxon>Pseudomonadati</taxon>
        <taxon>Thermodesulfobacteriota</taxon>
        <taxon>Thermodesulfobacteria</taxon>
        <taxon>Thermodesulfobacteriales</taxon>
        <taxon>Thermodesulfatatoraceae</taxon>
        <taxon>Thermodesulfatator</taxon>
    </lineage>
</organism>
<evidence type="ECO:0000259" key="12">
    <source>
        <dbReference type="PROSITE" id="PS51163"/>
    </source>
</evidence>
<dbReference type="Proteomes" id="UP000886101">
    <property type="component" value="Unassembled WGS sequence"/>
</dbReference>
<dbReference type="GO" id="GO:0003725">
    <property type="term" value="F:double-stranded RNA binding"/>
    <property type="evidence" value="ECO:0007669"/>
    <property type="project" value="InterPro"/>
</dbReference>
<proteinExistence type="inferred from homology"/>
<evidence type="ECO:0000256" key="2">
    <source>
        <dbReference type="ARBA" id="ARBA00007663"/>
    </source>
</evidence>
<evidence type="ECO:0000256" key="8">
    <source>
        <dbReference type="ARBA" id="ARBA00022741"/>
    </source>
</evidence>
<dbReference type="PROSITE" id="PS51163">
    <property type="entry name" value="YRDC"/>
    <property type="match status" value="1"/>
</dbReference>
<comment type="caution">
    <text evidence="13">The sequence shown here is derived from an EMBL/GenBank/DDBJ whole genome shotgun (WGS) entry which is preliminary data.</text>
</comment>
<evidence type="ECO:0000256" key="9">
    <source>
        <dbReference type="ARBA" id="ARBA00022840"/>
    </source>
</evidence>
<dbReference type="InterPro" id="IPR006070">
    <property type="entry name" value="Sua5-like_dom"/>
</dbReference>
<feature type="non-terminal residue" evidence="13">
    <location>
        <position position="186"/>
    </location>
</feature>
<evidence type="ECO:0000256" key="6">
    <source>
        <dbReference type="ARBA" id="ARBA00022694"/>
    </source>
</evidence>
<keyword evidence="6" id="KW-0819">tRNA processing</keyword>
<comment type="subcellular location">
    <subcellularLocation>
        <location evidence="1">Cytoplasm</location>
    </subcellularLocation>
</comment>
<evidence type="ECO:0000256" key="5">
    <source>
        <dbReference type="ARBA" id="ARBA00022679"/>
    </source>
</evidence>
<dbReference type="GO" id="GO:0006450">
    <property type="term" value="P:regulation of translational fidelity"/>
    <property type="evidence" value="ECO:0007669"/>
    <property type="project" value="TreeGrafter"/>
</dbReference>
<dbReference type="GO" id="GO:0000049">
    <property type="term" value="F:tRNA binding"/>
    <property type="evidence" value="ECO:0007669"/>
    <property type="project" value="TreeGrafter"/>
</dbReference>
<feature type="domain" description="YrdC-like" evidence="12">
    <location>
        <begin position="11"/>
        <end position="186"/>
    </location>
</feature>
<dbReference type="Pfam" id="PF01300">
    <property type="entry name" value="Sua5_yciO_yrdC"/>
    <property type="match status" value="1"/>
</dbReference>
<dbReference type="AlphaFoldDB" id="A0A7V5P1D1"/>
<keyword evidence="9" id="KW-0067">ATP-binding</keyword>
<keyword evidence="5" id="KW-0808">Transferase</keyword>
<dbReference type="GO" id="GO:0005737">
    <property type="term" value="C:cytoplasm"/>
    <property type="evidence" value="ECO:0007669"/>
    <property type="project" value="UniProtKB-SubCell"/>
</dbReference>
<keyword evidence="4" id="KW-0963">Cytoplasm</keyword>
<evidence type="ECO:0000256" key="7">
    <source>
        <dbReference type="ARBA" id="ARBA00022695"/>
    </source>
</evidence>
<accession>A0A7V5P1D1</accession>
<evidence type="ECO:0000256" key="11">
    <source>
        <dbReference type="ARBA" id="ARBA00048366"/>
    </source>
</evidence>
<dbReference type="EC" id="2.7.7.87" evidence="3"/>
<sequence>MAKVVKLEDFEAAVAEALRVIAGGGVVALPTETFYGLAADPFQEKALKRLYRLKKRPEEKPILLLLGDEAQLFQVVKEVPPLARKLMRRFWPGPLTLVLPARERLPLYLTAGTGKVAVRLTSHPVPRLLAQKYGRPLTGTSANLSGRPPATTPNEVLAMLPEVDLVLAGGSCAARAPSTIVLVTRE</sequence>
<reference evidence="13" key="1">
    <citation type="journal article" date="2020" name="mSystems">
        <title>Genome- and Community-Level Interaction Insights into Carbon Utilization and Element Cycling Functions of Hydrothermarchaeota in Hydrothermal Sediment.</title>
        <authorList>
            <person name="Zhou Z."/>
            <person name="Liu Y."/>
            <person name="Xu W."/>
            <person name="Pan J."/>
            <person name="Luo Z.H."/>
            <person name="Li M."/>
        </authorList>
    </citation>
    <scope>NUCLEOTIDE SEQUENCE [LARGE SCALE GENOMIC DNA]</scope>
    <source>
        <strain evidence="13">HyVt-533</strain>
    </source>
</reference>
<dbReference type="GO" id="GO:0061710">
    <property type="term" value="F:L-threonylcarbamoyladenylate synthase"/>
    <property type="evidence" value="ECO:0007669"/>
    <property type="project" value="UniProtKB-EC"/>
</dbReference>
<comment type="similarity">
    <text evidence="2">Belongs to the SUA5 family.</text>
</comment>
<evidence type="ECO:0000256" key="1">
    <source>
        <dbReference type="ARBA" id="ARBA00004496"/>
    </source>
</evidence>
<keyword evidence="8" id="KW-0547">Nucleotide-binding</keyword>